<dbReference type="OrthoDB" id="9780310at2"/>
<dbReference type="PANTHER" id="PTHR30348:SF13">
    <property type="entry name" value="UPF0759 PROTEIN YUNF"/>
    <property type="match status" value="1"/>
</dbReference>
<dbReference type="InterPro" id="IPR002763">
    <property type="entry name" value="DUF72"/>
</dbReference>
<sequence length="281" mass="32962">MINIGLTGWGDHDSLYRDRTSSRNKLVEYAAHFPIVEVDASFYAVQPKKNGEKWVRETPADFRFIVKAYQGMTGHQRGELPFSTMEEMFAAFITSLEPYQKENKLSMVLFQFPPWFDCIKENVLYLRTCKKLMGDIPCALEFRHQSWFIPKFRGKTLQFMKTEGWIHSICDEPQAGTGSIPTIIEPSNEENVLIRFHGRNVHGWQQKNNPKWREVRYLYKYNQKELEEWRAHINYLHSICKNIFVVFNNNSGGDAADNALQLIKLLNIEYKNLAPRQLDLF</sequence>
<dbReference type="RefSeq" id="WP_101177332.1">
    <property type="nucleotide sequence ID" value="NZ_PISE01000022.1"/>
</dbReference>
<protein>
    <submittedName>
        <fullName evidence="1">DUF72 domain-containing protein</fullName>
    </submittedName>
</protein>
<organism evidence="1 2">
    <name type="scientific">Niallia nealsonii</name>
    <dbReference type="NCBI Taxonomy" id="115979"/>
    <lineage>
        <taxon>Bacteria</taxon>
        <taxon>Bacillati</taxon>
        <taxon>Bacillota</taxon>
        <taxon>Bacilli</taxon>
        <taxon>Bacillales</taxon>
        <taxon>Bacillaceae</taxon>
        <taxon>Niallia</taxon>
    </lineage>
</organism>
<dbReference type="Proteomes" id="UP000233375">
    <property type="component" value="Unassembled WGS sequence"/>
</dbReference>
<evidence type="ECO:0000313" key="2">
    <source>
        <dbReference type="Proteomes" id="UP000233375"/>
    </source>
</evidence>
<name>A0A2N0Z276_9BACI</name>
<dbReference type="InterPro" id="IPR036520">
    <property type="entry name" value="UPF0759_sf"/>
</dbReference>
<keyword evidence="2" id="KW-1185">Reference proteome</keyword>
<dbReference type="EMBL" id="PISE01000022">
    <property type="protein sequence ID" value="PKG23597.1"/>
    <property type="molecule type" value="Genomic_DNA"/>
</dbReference>
<proteinExistence type="predicted"/>
<reference evidence="1 2" key="1">
    <citation type="journal article" date="2003" name="Int. J. Syst. Evol. Microbiol.">
        <title>Bacillus nealsonii sp. nov., isolated from a spacecraft-assembly facility, whose spores are gamma-radiation resistant.</title>
        <authorList>
            <person name="Venkateswaran K."/>
            <person name="Kempf M."/>
            <person name="Chen F."/>
            <person name="Satomi M."/>
            <person name="Nicholson W."/>
            <person name="Kern R."/>
        </authorList>
    </citation>
    <scope>NUCLEOTIDE SEQUENCE [LARGE SCALE GENOMIC DNA]</scope>
    <source>
        <strain evidence="1 2">FO-92</strain>
    </source>
</reference>
<dbReference type="SUPFAM" id="SSF117396">
    <property type="entry name" value="TM1631-like"/>
    <property type="match status" value="1"/>
</dbReference>
<dbReference type="Pfam" id="PF01904">
    <property type="entry name" value="DUF72"/>
    <property type="match status" value="1"/>
</dbReference>
<accession>A0A2N0Z276</accession>
<dbReference type="PANTHER" id="PTHR30348">
    <property type="entry name" value="UNCHARACTERIZED PROTEIN YECE"/>
    <property type="match status" value="1"/>
</dbReference>
<gene>
    <name evidence="1" type="ORF">CWS01_11435</name>
</gene>
<dbReference type="Gene3D" id="3.20.20.410">
    <property type="entry name" value="Protein of unknown function UPF0759"/>
    <property type="match status" value="1"/>
</dbReference>
<comment type="caution">
    <text evidence="1">The sequence shown here is derived from an EMBL/GenBank/DDBJ whole genome shotgun (WGS) entry which is preliminary data.</text>
</comment>
<dbReference type="AlphaFoldDB" id="A0A2N0Z276"/>
<evidence type="ECO:0000313" key="1">
    <source>
        <dbReference type="EMBL" id="PKG23597.1"/>
    </source>
</evidence>